<feature type="transmembrane region" description="Helical" evidence="6">
    <location>
        <begin position="217"/>
        <end position="235"/>
    </location>
</feature>
<evidence type="ECO:0000256" key="1">
    <source>
        <dbReference type="ARBA" id="ARBA00004651"/>
    </source>
</evidence>
<evidence type="ECO:0000313" key="8">
    <source>
        <dbReference type="Proteomes" id="UP000252249"/>
    </source>
</evidence>
<protein>
    <submittedName>
        <fullName evidence="7">Lipopolysaccharide biosynthesis protein</fullName>
    </submittedName>
</protein>
<feature type="transmembrane region" description="Helical" evidence="6">
    <location>
        <begin position="156"/>
        <end position="173"/>
    </location>
</feature>
<dbReference type="EMBL" id="QPIG01000002">
    <property type="protein sequence ID" value="RCU57345.1"/>
    <property type="molecule type" value="Genomic_DNA"/>
</dbReference>
<feature type="transmembrane region" description="Helical" evidence="6">
    <location>
        <begin position="251"/>
        <end position="268"/>
    </location>
</feature>
<dbReference type="Pfam" id="PF01943">
    <property type="entry name" value="Polysacc_synt"/>
    <property type="match status" value="1"/>
</dbReference>
<evidence type="ECO:0000256" key="2">
    <source>
        <dbReference type="ARBA" id="ARBA00022475"/>
    </source>
</evidence>
<keyword evidence="8" id="KW-1185">Reference proteome</keyword>
<proteinExistence type="predicted"/>
<evidence type="ECO:0000256" key="5">
    <source>
        <dbReference type="ARBA" id="ARBA00023136"/>
    </source>
</evidence>
<feature type="transmembrane region" description="Helical" evidence="6">
    <location>
        <begin position="80"/>
        <end position="102"/>
    </location>
</feature>
<dbReference type="AlphaFoldDB" id="A0A368P635"/>
<keyword evidence="4 6" id="KW-1133">Transmembrane helix</keyword>
<feature type="transmembrane region" description="Helical" evidence="6">
    <location>
        <begin position="329"/>
        <end position="348"/>
    </location>
</feature>
<keyword evidence="5 6" id="KW-0472">Membrane</keyword>
<reference evidence="7 8" key="1">
    <citation type="submission" date="2018-07" db="EMBL/GenBank/DDBJ databases">
        <title>Oceanihabitans testaceum sp. nov., isolated from marine sediment.</title>
        <authorList>
            <person name="Li C.-M."/>
        </authorList>
    </citation>
    <scope>NUCLEOTIDE SEQUENCE [LARGE SCALE GENOMIC DNA]</scope>
    <source>
        <strain evidence="7 8">S9-10</strain>
    </source>
</reference>
<dbReference type="Proteomes" id="UP000252249">
    <property type="component" value="Unassembled WGS sequence"/>
</dbReference>
<organism evidence="7 8">
    <name type="scientific">Oceanihabitans sediminis</name>
    <dbReference type="NCBI Taxonomy" id="1812012"/>
    <lineage>
        <taxon>Bacteria</taxon>
        <taxon>Pseudomonadati</taxon>
        <taxon>Bacteroidota</taxon>
        <taxon>Flavobacteriia</taxon>
        <taxon>Flavobacteriales</taxon>
        <taxon>Flavobacteriaceae</taxon>
        <taxon>Oceanihabitans</taxon>
    </lineage>
</organism>
<dbReference type="InterPro" id="IPR002797">
    <property type="entry name" value="Polysacc_synth"/>
</dbReference>
<feature type="transmembrane region" description="Helical" evidence="6">
    <location>
        <begin position="423"/>
        <end position="440"/>
    </location>
</feature>
<dbReference type="PANTHER" id="PTHR30250">
    <property type="entry name" value="PST FAMILY PREDICTED COLANIC ACID TRANSPORTER"/>
    <property type="match status" value="1"/>
</dbReference>
<dbReference type="PANTHER" id="PTHR30250:SF11">
    <property type="entry name" value="O-ANTIGEN TRANSPORTER-RELATED"/>
    <property type="match status" value="1"/>
</dbReference>
<gene>
    <name evidence="7" type="ORF">DU428_06000</name>
</gene>
<keyword evidence="3 6" id="KW-0812">Transmembrane</keyword>
<feature type="transmembrane region" description="Helical" evidence="6">
    <location>
        <begin position="122"/>
        <end position="140"/>
    </location>
</feature>
<evidence type="ECO:0000256" key="6">
    <source>
        <dbReference type="SAM" id="Phobius"/>
    </source>
</evidence>
<feature type="transmembrane region" description="Helical" evidence="6">
    <location>
        <begin position="360"/>
        <end position="382"/>
    </location>
</feature>
<evidence type="ECO:0000256" key="4">
    <source>
        <dbReference type="ARBA" id="ARBA00022989"/>
    </source>
</evidence>
<feature type="transmembrane region" description="Helical" evidence="6">
    <location>
        <begin position="446"/>
        <end position="470"/>
    </location>
</feature>
<comment type="caution">
    <text evidence="7">The sequence shown here is derived from an EMBL/GenBank/DDBJ whole genome shotgun (WGS) entry which is preliminary data.</text>
</comment>
<dbReference type="OrthoDB" id="88014at2"/>
<keyword evidence="2" id="KW-1003">Cell membrane</keyword>
<feature type="transmembrane region" description="Helical" evidence="6">
    <location>
        <begin position="12"/>
        <end position="32"/>
    </location>
</feature>
<evidence type="ECO:0000256" key="3">
    <source>
        <dbReference type="ARBA" id="ARBA00022692"/>
    </source>
</evidence>
<accession>A0A368P635</accession>
<evidence type="ECO:0000313" key="7">
    <source>
        <dbReference type="EMBL" id="RCU57345.1"/>
    </source>
</evidence>
<dbReference type="RefSeq" id="WP_072349031.1">
    <property type="nucleotide sequence ID" value="NZ_JAWWDI010000041.1"/>
</dbReference>
<feature type="transmembrane region" description="Helical" evidence="6">
    <location>
        <begin position="179"/>
        <end position="197"/>
    </location>
</feature>
<sequence length="485" mass="55882">MGIVASQSIKNTIITYLGFGIGAINTLFLYTQFLTADYFGLIVFILSTANIMMPLLMFGVNNSLIKFYSSYKTRKHQNNFLTFMLFLPFLVIIPVGLIGSLFYDTIASWLAKENHIIKDYTWLIYVLAVALAYFEVFFSWSKIHFKSVFGNFMREAFHRVGTMVLLLAVYYEKLSVEEFIYALSFVYILRMLIMKIYAFSIRFPKLYLNKNFDYLNVLKYSFLIIIAGSVSMLLLDLDKFMLGELIELENIAYYTVAIFIATVIAVPARAMHQIVNPLTASLLNDKKKKELEKLYKTSSITLFIIGGFIFILIIININQLYTLMNPEYSQGLFIVFIISIVKLIDNLLGNNNAIIFNSNYYRIILVFGFCIVILAVLLNYLLIPKYGIEGAAVASLIAFLVYDFLKLWYVNLKFKMHPFSGKTIHTLVLITVFCLAFYFWEFPFHAIINIALKSILAGIAYAFIVFKFSLSEDLNTIFKKVFKLR</sequence>
<feature type="transmembrane region" description="Helical" evidence="6">
    <location>
        <begin position="294"/>
        <end position="317"/>
    </location>
</feature>
<feature type="transmembrane region" description="Helical" evidence="6">
    <location>
        <begin position="38"/>
        <end position="60"/>
    </location>
</feature>
<dbReference type="InterPro" id="IPR050833">
    <property type="entry name" value="Poly_Biosynth_Transport"/>
</dbReference>
<dbReference type="GO" id="GO:0005886">
    <property type="term" value="C:plasma membrane"/>
    <property type="evidence" value="ECO:0007669"/>
    <property type="project" value="UniProtKB-SubCell"/>
</dbReference>
<name>A0A368P635_9FLAO</name>
<comment type="subcellular location">
    <subcellularLocation>
        <location evidence="1">Cell membrane</location>
        <topology evidence="1">Multi-pass membrane protein</topology>
    </subcellularLocation>
</comment>
<feature type="transmembrane region" description="Helical" evidence="6">
    <location>
        <begin position="388"/>
        <end position="411"/>
    </location>
</feature>